<protein>
    <submittedName>
        <fullName evidence="2">Uncharacterized protein</fullName>
    </submittedName>
</protein>
<evidence type="ECO:0000313" key="2">
    <source>
        <dbReference type="EMBL" id="CZR68205.1"/>
    </source>
</evidence>
<dbReference type="Proteomes" id="UP000184330">
    <property type="component" value="Unassembled WGS sequence"/>
</dbReference>
<dbReference type="AlphaFoldDB" id="A0A1L7XT82"/>
<reference evidence="2 3" key="1">
    <citation type="submission" date="2016-03" db="EMBL/GenBank/DDBJ databases">
        <authorList>
            <person name="Ploux O."/>
        </authorList>
    </citation>
    <scope>NUCLEOTIDE SEQUENCE [LARGE SCALE GENOMIC DNA]</scope>
    <source>
        <strain evidence="2 3">UAMH 11012</strain>
    </source>
</reference>
<evidence type="ECO:0000313" key="3">
    <source>
        <dbReference type="Proteomes" id="UP000184330"/>
    </source>
</evidence>
<name>A0A1L7XT82_9HELO</name>
<proteinExistence type="predicted"/>
<evidence type="ECO:0000256" key="1">
    <source>
        <dbReference type="SAM" id="Phobius"/>
    </source>
</evidence>
<dbReference type="OrthoDB" id="5342924at2759"/>
<dbReference type="EMBL" id="FJOG01000052">
    <property type="protein sequence ID" value="CZR68205.1"/>
    <property type="molecule type" value="Genomic_DNA"/>
</dbReference>
<keyword evidence="1" id="KW-0472">Membrane</keyword>
<sequence length="222" mass="24504">MKVVSGQPLNWPRRSVCNSTSSSINVTAEWAQYLNPHIQDTNKTVFHMLAEDASIQVSAWEDDPGFVQSVIESILTTAVANGLSRTESSSTIQGELNNCPNNDCDETCGLLCLDMMPKPTREFGYGVQVDVTGYAYNMRGATIILSCMVLLSYYTLVGVHFAFVLMKRLSSNAWDSVSEVMALAIQSQPTEQPCEDVVRTGVEYEHLELDFGDHLSGYGEKL</sequence>
<keyword evidence="3" id="KW-1185">Reference proteome</keyword>
<organism evidence="2 3">
    <name type="scientific">Phialocephala subalpina</name>
    <dbReference type="NCBI Taxonomy" id="576137"/>
    <lineage>
        <taxon>Eukaryota</taxon>
        <taxon>Fungi</taxon>
        <taxon>Dikarya</taxon>
        <taxon>Ascomycota</taxon>
        <taxon>Pezizomycotina</taxon>
        <taxon>Leotiomycetes</taxon>
        <taxon>Helotiales</taxon>
        <taxon>Mollisiaceae</taxon>
        <taxon>Phialocephala</taxon>
        <taxon>Phialocephala fortinii species complex</taxon>
    </lineage>
</organism>
<feature type="transmembrane region" description="Helical" evidence="1">
    <location>
        <begin position="143"/>
        <end position="166"/>
    </location>
</feature>
<accession>A0A1L7XT82</accession>
<keyword evidence="1" id="KW-1133">Transmembrane helix</keyword>
<keyword evidence="1" id="KW-0812">Transmembrane</keyword>
<gene>
    <name evidence="2" type="ORF">PAC_18104</name>
</gene>